<evidence type="ECO:0000259" key="3">
    <source>
        <dbReference type="PROSITE" id="PS50011"/>
    </source>
</evidence>
<dbReference type="InterPro" id="IPR000719">
    <property type="entry name" value="Prot_kinase_dom"/>
</dbReference>
<feature type="domain" description="Protein kinase" evidence="3">
    <location>
        <begin position="60"/>
        <end position="346"/>
    </location>
</feature>
<dbReference type="GO" id="GO:0005524">
    <property type="term" value="F:ATP binding"/>
    <property type="evidence" value="ECO:0007669"/>
    <property type="project" value="UniProtKB-KW"/>
</dbReference>
<keyword evidence="5" id="KW-1185">Reference proteome</keyword>
<organism evidence="4 5">
    <name type="scientific">Ficus carica</name>
    <name type="common">Common fig</name>
    <dbReference type="NCBI Taxonomy" id="3494"/>
    <lineage>
        <taxon>Eukaryota</taxon>
        <taxon>Viridiplantae</taxon>
        <taxon>Streptophyta</taxon>
        <taxon>Embryophyta</taxon>
        <taxon>Tracheophyta</taxon>
        <taxon>Spermatophyta</taxon>
        <taxon>Magnoliopsida</taxon>
        <taxon>eudicotyledons</taxon>
        <taxon>Gunneridae</taxon>
        <taxon>Pentapetalae</taxon>
        <taxon>rosids</taxon>
        <taxon>fabids</taxon>
        <taxon>Rosales</taxon>
        <taxon>Moraceae</taxon>
        <taxon>Ficeae</taxon>
        <taxon>Ficus</taxon>
    </lineage>
</organism>
<dbReference type="Gene3D" id="3.30.200.20">
    <property type="entry name" value="Phosphorylase Kinase, domain 1"/>
    <property type="match status" value="1"/>
</dbReference>
<proteinExistence type="predicted"/>
<dbReference type="GO" id="GO:0005886">
    <property type="term" value="C:plasma membrane"/>
    <property type="evidence" value="ECO:0007669"/>
    <property type="project" value="TreeGrafter"/>
</dbReference>
<evidence type="ECO:0000256" key="1">
    <source>
        <dbReference type="ARBA" id="ARBA00022741"/>
    </source>
</evidence>
<dbReference type="PANTHER" id="PTHR27005">
    <property type="entry name" value="WALL-ASSOCIATED RECEPTOR KINASE-LIKE 21"/>
    <property type="match status" value="1"/>
</dbReference>
<name>A0AA88E2C1_FICCA</name>
<dbReference type="Pfam" id="PF00069">
    <property type="entry name" value="Pkinase"/>
    <property type="match status" value="1"/>
</dbReference>
<evidence type="ECO:0000256" key="2">
    <source>
        <dbReference type="ARBA" id="ARBA00022840"/>
    </source>
</evidence>
<keyword evidence="1" id="KW-0547">Nucleotide-binding</keyword>
<dbReference type="PANTHER" id="PTHR27005:SF308">
    <property type="entry name" value="NON-FUNCTIONAL PSEUDOKINASE ZRK2-RELATED"/>
    <property type="match status" value="1"/>
</dbReference>
<dbReference type="InterPro" id="IPR045274">
    <property type="entry name" value="WAK-like"/>
</dbReference>
<dbReference type="Proteomes" id="UP001187192">
    <property type="component" value="Unassembled WGS sequence"/>
</dbReference>
<dbReference type="PROSITE" id="PS50011">
    <property type="entry name" value="PROTEIN_KINASE_DOM"/>
    <property type="match status" value="1"/>
</dbReference>
<evidence type="ECO:0000313" key="4">
    <source>
        <dbReference type="EMBL" id="GMN66300.1"/>
    </source>
</evidence>
<accession>A0AA88E2C1</accession>
<dbReference type="GO" id="GO:0007166">
    <property type="term" value="P:cell surface receptor signaling pathway"/>
    <property type="evidence" value="ECO:0007669"/>
    <property type="project" value="InterPro"/>
</dbReference>
<sequence>MLPEHVFCKKLFKESCFLCYPGPAKDEDEKQRFFLENGSNLLKELVSSSKGRWRCNPIRTYSAKEVDEATNDYISRAEYDEYCKWYKGTLDDRPVLIKKYYNPYENEAYCDIAISSQMSSHKNALKLLGCCLEFPHPALVYEYAENGHLNSTGGIESNGLSLPWKMRLKIAKDIANAITYLHTSFHTPIIHRDIKPSSIFLDKEYSPKLCDFSFSITIPEGETQVQDEVRGTMGFLEPDYLETSFVSELTDVYSFRTLLLVFLTGQSAIDLNRPANERHICKYMTELIKRERQNEIVDPKILEGDNIGEEQQLQLQAFLELALKCTQRKKEDRPLMIDVAKELVRIEKSIYCPRSLA</sequence>
<dbReference type="GO" id="GO:0004674">
    <property type="term" value="F:protein serine/threonine kinase activity"/>
    <property type="evidence" value="ECO:0007669"/>
    <property type="project" value="TreeGrafter"/>
</dbReference>
<dbReference type="EMBL" id="BTGU01000309">
    <property type="protein sequence ID" value="GMN66300.1"/>
    <property type="molecule type" value="Genomic_DNA"/>
</dbReference>
<dbReference type="AlphaFoldDB" id="A0AA88E2C1"/>
<evidence type="ECO:0000313" key="5">
    <source>
        <dbReference type="Proteomes" id="UP001187192"/>
    </source>
</evidence>
<gene>
    <name evidence="4" type="ORF">TIFTF001_035360</name>
</gene>
<dbReference type="SUPFAM" id="SSF56112">
    <property type="entry name" value="Protein kinase-like (PK-like)"/>
    <property type="match status" value="1"/>
</dbReference>
<keyword evidence="2" id="KW-0067">ATP-binding</keyword>
<dbReference type="InterPro" id="IPR011009">
    <property type="entry name" value="Kinase-like_dom_sf"/>
</dbReference>
<comment type="caution">
    <text evidence="4">The sequence shown here is derived from an EMBL/GenBank/DDBJ whole genome shotgun (WGS) entry which is preliminary data.</text>
</comment>
<reference evidence="4" key="1">
    <citation type="submission" date="2023-07" db="EMBL/GenBank/DDBJ databases">
        <title>draft genome sequence of fig (Ficus carica).</title>
        <authorList>
            <person name="Takahashi T."/>
            <person name="Nishimura K."/>
        </authorList>
    </citation>
    <scope>NUCLEOTIDE SEQUENCE</scope>
</reference>
<protein>
    <recommendedName>
        <fullName evidence="3">Protein kinase domain-containing protein</fullName>
    </recommendedName>
</protein>
<dbReference type="Gene3D" id="1.10.510.10">
    <property type="entry name" value="Transferase(Phosphotransferase) domain 1"/>
    <property type="match status" value="1"/>
</dbReference>